<dbReference type="InterPro" id="IPR003339">
    <property type="entry name" value="ABC/ECF_trnsptr_transmembrane"/>
</dbReference>
<dbReference type="Proteomes" id="UP000595374">
    <property type="component" value="Chromosome"/>
</dbReference>
<feature type="compositionally biased region" description="Basic and acidic residues" evidence="5">
    <location>
        <begin position="25"/>
        <end position="37"/>
    </location>
</feature>
<sequence>MTEARPPGTGHLQGGQTRPGQAPTGRERAGQTRDGRPRGGRTRAGVRRRPQLFGTVSRQRGWLHGVPTGWKLAAIAVIGLVALIFRDPIINWSIFALLVLVGFSARLPLRRFALTWAYAAVLVIIVMVLQFFFGTLQAGLAVAGTVFACVQAALLLTLTTTVGQLLDAFAAIVSPLRRLGVDTEVIALTAGLMVRAISHISGLLTDADRAARARGLETSLKARVVPAILRSVKYAQDTGRALDARGIVD</sequence>
<dbReference type="GO" id="GO:0005886">
    <property type="term" value="C:plasma membrane"/>
    <property type="evidence" value="ECO:0007669"/>
    <property type="project" value="UniProtKB-ARBA"/>
</dbReference>
<name>A0A7T3ZZ34_9MICO</name>
<evidence type="ECO:0000256" key="3">
    <source>
        <dbReference type="ARBA" id="ARBA00022989"/>
    </source>
</evidence>
<dbReference type="AlphaFoldDB" id="A0A7T3ZZ34"/>
<keyword evidence="4 6" id="KW-0472">Membrane</keyword>
<organism evidence="7 8">
    <name type="scientific">Brevibacterium casei</name>
    <dbReference type="NCBI Taxonomy" id="33889"/>
    <lineage>
        <taxon>Bacteria</taxon>
        <taxon>Bacillati</taxon>
        <taxon>Actinomycetota</taxon>
        <taxon>Actinomycetes</taxon>
        <taxon>Micrococcales</taxon>
        <taxon>Brevibacteriaceae</taxon>
        <taxon>Brevibacterium</taxon>
    </lineage>
</organism>
<feature type="region of interest" description="Disordered" evidence="5">
    <location>
        <begin position="1"/>
        <end position="44"/>
    </location>
</feature>
<keyword evidence="3 6" id="KW-1133">Transmembrane helix</keyword>
<feature type="transmembrane region" description="Helical" evidence="6">
    <location>
        <begin position="92"/>
        <end position="109"/>
    </location>
</feature>
<dbReference type="Pfam" id="PF02361">
    <property type="entry name" value="CbiQ"/>
    <property type="match status" value="1"/>
</dbReference>
<gene>
    <name evidence="7" type="ORF">I6H47_16655</name>
</gene>
<feature type="transmembrane region" description="Helical" evidence="6">
    <location>
        <begin position="115"/>
        <end position="133"/>
    </location>
</feature>
<reference evidence="7 8" key="1">
    <citation type="submission" date="2020-12" db="EMBL/GenBank/DDBJ databases">
        <title>FDA dAtabase for Regulatory Grade micrObial Sequences (FDA-ARGOS): Supporting development and validation of Infectious Disease Dx tests.</title>
        <authorList>
            <person name="Sproer C."/>
            <person name="Gronow S."/>
            <person name="Severitt S."/>
            <person name="Schroder I."/>
            <person name="Tallon L."/>
            <person name="Sadzewicz L."/>
            <person name="Zhao X."/>
            <person name="Boylan J."/>
            <person name="Ott S."/>
            <person name="Bowen H."/>
            <person name="Vavikolanu K."/>
            <person name="Mehta A."/>
            <person name="Aluvathingal J."/>
            <person name="Nadendla S."/>
            <person name="Lowell S."/>
            <person name="Myers T."/>
            <person name="Yan Y."/>
            <person name="Sichtig H."/>
        </authorList>
    </citation>
    <scope>NUCLEOTIDE SEQUENCE [LARGE SCALE GENOMIC DNA]</scope>
    <source>
        <strain evidence="7 8">FDAARGOS_990</strain>
    </source>
</reference>
<keyword evidence="2 6" id="KW-0812">Transmembrane</keyword>
<protein>
    <submittedName>
        <fullName evidence="7">Energy-coupling factor transporter transmembrane protein EcfT</fullName>
    </submittedName>
</protein>
<evidence type="ECO:0000256" key="5">
    <source>
        <dbReference type="SAM" id="MobiDB-lite"/>
    </source>
</evidence>
<evidence type="ECO:0000256" key="2">
    <source>
        <dbReference type="ARBA" id="ARBA00022692"/>
    </source>
</evidence>
<evidence type="ECO:0000313" key="7">
    <source>
        <dbReference type="EMBL" id="QQB14342.1"/>
    </source>
</evidence>
<accession>A0A7T3ZZ34</accession>
<evidence type="ECO:0000256" key="4">
    <source>
        <dbReference type="ARBA" id="ARBA00023136"/>
    </source>
</evidence>
<dbReference type="EMBL" id="CP065989">
    <property type="protein sequence ID" value="QQB14342.1"/>
    <property type="molecule type" value="Genomic_DNA"/>
</dbReference>
<evidence type="ECO:0000313" key="8">
    <source>
        <dbReference type="Proteomes" id="UP000595374"/>
    </source>
</evidence>
<feature type="transmembrane region" description="Helical" evidence="6">
    <location>
        <begin position="140"/>
        <end position="165"/>
    </location>
</feature>
<proteinExistence type="predicted"/>
<comment type="subcellular location">
    <subcellularLocation>
        <location evidence="1">Membrane</location>
        <topology evidence="1">Multi-pass membrane protein</topology>
    </subcellularLocation>
</comment>
<dbReference type="CDD" id="cd16914">
    <property type="entry name" value="EcfT"/>
    <property type="match status" value="1"/>
</dbReference>
<evidence type="ECO:0000256" key="1">
    <source>
        <dbReference type="ARBA" id="ARBA00004141"/>
    </source>
</evidence>
<feature type="transmembrane region" description="Helical" evidence="6">
    <location>
        <begin position="68"/>
        <end position="85"/>
    </location>
</feature>
<evidence type="ECO:0000256" key="6">
    <source>
        <dbReference type="SAM" id="Phobius"/>
    </source>
</evidence>